<name>A0ABW0FQI7_9CAUL</name>
<proteinExistence type="predicted"/>
<sequence length="533" mass="52508">MTKTLLLTAAAVTALVAAGSAQAGSLSARAGTAPIAVAPNNPYKLARELNFGSGVQGSVGQFDTIFTFNNALAAGSYTVTLAYSGATITTALPTTTVNSAGAGNVGGVDTTNALGFEVASAAGGNGPSQLTVTSQTSTQITFALQIPAGNTVTSIYASPAILVTGPMSVTAAVTNQVTGAVVDPAVIQPLITTNNQAFAARTNRAITAADSNAFNGGAGLDTRIAEGAAPVFTTLTNPGQIGQVDVAVAGTVAFDTIVQPAAASTAVYRDLNGSAVTLADVTSATINVTGIFTGLTSTANDSAGGPIAASAITSPTATSRQVVAPGGANIGTTTFLVNPTGGAGAPQLQPSDYDVSVQLALASGFAAPAAFTGTFETIQTDGFSYIIPWVASQTQSGASGNQSVIRVSNIRADASTAGGRVYVQVYNPSTGNAGLSAGRSTFIGTLGTSGELVITSQSLEAALGNFGRADLRLTIATTATTGNALPGAAPVGASTIVVKRLIQTSNGGLTEVEIVAGDASSATNLPVNQGVNY</sequence>
<feature type="signal peptide" evidence="1">
    <location>
        <begin position="1"/>
        <end position="23"/>
    </location>
</feature>
<reference evidence="3" key="1">
    <citation type="journal article" date="2019" name="Int. J. Syst. Evol. Microbiol.">
        <title>The Global Catalogue of Microorganisms (GCM) 10K type strain sequencing project: providing services to taxonomists for standard genome sequencing and annotation.</title>
        <authorList>
            <consortium name="The Broad Institute Genomics Platform"/>
            <consortium name="The Broad Institute Genome Sequencing Center for Infectious Disease"/>
            <person name="Wu L."/>
            <person name="Ma J."/>
        </authorList>
    </citation>
    <scope>NUCLEOTIDE SEQUENCE [LARGE SCALE GENOMIC DNA]</scope>
    <source>
        <strain evidence="3">JCM 12125</strain>
    </source>
</reference>
<organism evidence="2 3">
    <name type="scientific">Brevundimonas staleyi</name>
    <dbReference type="NCBI Taxonomy" id="74326"/>
    <lineage>
        <taxon>Bacteria</taxon>
        <taxon>Pseudomonadati</taxon>
        <taxon>Pseudomonadota</taxon>
        <taxon>Alphaproteobacteria</taxon>
        <taxon>Caulobacterales</taxon>
        <taxon>Caulobacteraceae</taxon>
        <taxon>Brevundimonas</taxon>
    </lineage>
</organism>
<keyword evidence="1" id="KW-0732">Signal</keyword>
<keyword evidence="3" id="KW-1185">Reference proteome</keyword>
<evidence type="ECO:0000313" key="2">
    <source>
        <dbReference type="EMBL" id="MFC5343992.1"/>
    </source>
</evidence>
<evidence type="ECO:0000313" key="3">
    <source>
        <dbReference type="Proteomes" id="UP001596152"/>
    </source>
</evidence>
<gene>
    <name evidence="2" type="ORF">ACFPIE_08710</name>
</gene>
<dbReference type="Proteomes" id="UP001596152">
    <property type="component" value="Unassembled WGS sequence"/>
</dbReference>
<evidence type="ECO:0000256" key="1">
    <source>
        <dbReference type="SAM" id="SignalP"/>
    </source>
</evidence>
<accession>A0ABW0FQI7</accession>
<dbReference type="EMBL" id="JBHSLF010000017">
    <property type="protein sequence ID" value="MFC5343992.1"/>
    <property type="molecule type" value="Genomic_DNA"/>
</dbReference>
<comment type="caution">
    <text evidence="2">The sequence shown here is derived from an EMBL/GenBank/DDBJ whole genome shotgun (WGS) entry which is preliminary data.</text>
</comment>
<dbReference type="RefSeq" id="WP_374037461.1">
    <property type="nucleotide sequence ID" value="NZ_CP169082.1"/>
</dbReference>
<protein>
    <submittedName>
        <fullName evidence="2">Uncharacterized protein</fullName>
    </submittedName>
</protein>
<feature type="chain" id="PRO_5047225400" evidence="1">
    <location>
        <begin position="24"/>
        <end position="533"/>
    </location>
</feature>